<evidence type="ECO:0000256" key="1">
    <source>
        <dbReference type="ARBA" id="ARBA00022741"/>
    </source>
</evidence>
<dbReference type="InterPro" id="IPR011009">
    <property type="entry name" value="Kinase-like_dom_sf"/>
</dbReference>
<dbReference type="GO" id="GO:0005524">
    <property type="term" value="F:ATP binding"/>
    <property type="evidence" value="ECO:0007669"/>
    <property type="project" value="UniProtKB-UniRule"/>
</dbReference>
<feature type="compositionally biased region" description="Polar residues" evidence="4">
    <location>
        <begin position="355"/>
        <end position="366"/>
    </location>
</feature>
<dbReference type="FunFam" id="3.30.200.20:FF:000259">
    <property type="entry name" value="Mitogen-activated protein kinase kinase kinase kinase 4"/>
    <property type="match status" value="1"/>
</dbReference>
<dbReference type="InterPro" id="IPR017441">
    <property type="entry name" value="Protein_kinase_ATP_BS"/>
</dbReference>
<feature type="domain" description="Protein kinase" evidence="5">
    <location>
        <begin position="21"/>
        <end position="285"/>
    </location>
</feature>
<dbReference type="Gene3D" id="1.10.510.10">
    <property type="entry name" value="Transferase(Phosphotransferase) domain 1"/>
    <property type="match status" value="1"/>
</dbReference>
<feature type="region of interest" description="Disordered" evidence="4">
    <location>
        <begin position="300"/>
        <end position="366"/>
    </location>
</feature>
<dbReference type="Gene3D" id="3.30.200.20">
    <property type="entry name" value="Phosphorylase Kinase, domain 1"/>
    <property type="match status" value="1"/>
</dbReference>
<evidence type="ECO:0000256" key="3">
    <source>
        <dbReference type="PROSITE-ProRule" id="PRU10141"/>
    </source>
</evidence>
<feature type="compositionally biased region" description="Basic and acidic residues" evidence="4">
    <location>
        <begin position="602"/>
        <end position="624"/>
    </location>
</feature>
<evidence type="ECO:0000313" key="7">
    <source>
        <dbReference type="Proteomes" id="UP000694388"/>
    </source>
</evidence>
<dbReference type="PROSITE" id="PS00107">
    <property type="entry name" value="PROTEIN_KINASE_ATP"/>
    <property type="match status" value="1"/>
</dbReference>
<evidence type="ECO:0000256" key="4">
    <source>
        <dbReference type="SAM" id="MobiDB-lite"/>
    </source>
</evidence>
<dbReference type="FunFam" id="1.10.510.10:FF:000003">
    <property type="entry name" value="TRAF2 and NCK-interacting protein kinase isoform 4"/>
    <property type="match status" value="1"/>
</dbReference>
<dbReference type="SUPFAM" id="SSF56112">
    <property type="entry name" value="Protein kinase-like (PK-like)"/>
    <property type="match status" value="1"/>
</dbReference>
<protein>
    <recommendedName>
        <fullName evidence="5">Protein kinase domain-containing protein</fullName>
    </recommendedName>
</protein>
<dbReference type="InterPro" id="IPR051700">
    <property type="entry name" value="STE20_Ser-Thr_kinase"/>
</dbReference>
<feature type="compositionally biased region" description="Low complexity" evidence="4">
    <location>
        <begin position="472"/>
        <end position="490"/>
    </location>
</feature>
<dbReference type="PANTHER" id="PTHR47096">
    <property type="entry name" value="MISSHAPEN LIKE KINASE 1"/>
    <property type="match status" value="1"/>
</dbReference>
<feature type="binding site" evidence="3">
    <location>
        <position position="50"/>
    </location>
    <ligand>
        <name>ATP</name>
        <dbReference type="ChEBI" id="CHEBI:30616"/>
    </ligand>
</feature>
<dbReference type="PROSITE" id="PS00108">
    <property type="entry name" value="PROTEIN_KINASE_ST"/>
    <property type="match status" value="1"/>
</dbReference>
<keyword evidence="2 3" id="KW-0067">ATP-binding</keyword>
<feature type="compositionally biased region" description="Low complexity" evidence="4">
    <location>
        <begin position="582"/>
        <end position="601"/>
    </location>
</feature>
<dbReference type="InterPro" id="IPR000719">
    <property type="entry name" value="Prot_kinase_dom"/>
</dbReference>
<dbReference type="GO" id="GO:0004672">
    <property type="term" value="F:protein kinase activity"/>
    <property type="evidence" value="ECO:0007669"/>
    <property type="project" value="InterPro"/>
</dbReference>
<dbReference type="SMART" id="SM00220">
    <property type="entry name" value="S_TKc"/>
    <property type="match status" value="1"/>
</dbReference>
<proteinExistence type="predicted"/>
<dbReference type="OMA" id="ARRYLVM"/>
<dbReference type="GO" id="GO:0005829">
    <property type="term" value="C:cytosol"/>
    <property type="evidence" value="ECO:0007669"/>
    <property type="project" value="TreeGrafter"/>
</dbReference>
<dbReference type="PANTHER" id="PTHR47096:SF1">
    <property type="entry name" value="MISSHAPEN LIKE KINASE 1"/>
    <property type="match status" value="1"/>
</dbReference>
<dbReference type="GeneTree" id="ENSGT00950000183196"/>
<dbReference type="AlphaFoldDB" id="A0A8C4NBQ3"/>
<dbReference type="Pfam" id="PF00069">
    <property type="entry name" value="Pkinase"/>
    <property type="match status" value="1"/>
</dbReference>
<dbReference type="PROSITE" id="PS50011">
    <property type="entry name" value="PROTEIN_KINASE_DOM"/>
    <property type="match status" value="1"/>
</dbReference>
<evidence type="ECO:0000313" key="6">
    <source>
        <dbReference type="Ensembl" id="ENSEBUP00000005332.1"/>
    </source>
</evidence>
<sequence>MSKESPRRMDFAAYKEPDGIFELIELVGNGTYGKVYKGKHVNTGQLAAIKVMGITEEELTELKLEISMLQKYSNHPNIATFYGAFVKKGPNNQEDLLWLVMEYCGAGSVTDMIKSNKGHSLKEEWIAYICREILKGLAHLHQHRVIHRDIKGQNVLLTEKAEVKLVDFGVSAQLDRTMGRNNTFIGTPYWMAPEVIVCEKDPSATYDYRSDLWSLGITAIEMAEGVPPLCDMHPMRALFLIPKDPPPHLKGKKWSPRFQQFTQTCLMKDYRQRPPTDLLLKHPFVRDLHDCHIRRQLQDHLGRRHQPKPNANEAESACSGSDEDDNQKMPHNPMPSTFRGIVNVPNRPQVPKPQVSLQDSRPPSSIEQIKPSWTPHLLSFPSPLPVAPQPPANQVAPWPPLRRQGSPLLLPRALSRTPSHQLLPRSDSFSILTPSTRTPPLLFALEAQTPQGFPISLQPLTPPVSRSRSLHSPLATSPLAPAASSPASPTRQRPPLTRQSSDPSPENMPPIPPRPPTRDWLAVNSVVGAPSVMLRSPVRSPLPLRHDSNIAAALRASIPSILASSPMKGLDLRWRADGGSGAHSSEASSDSTPPSSPTAHPTADRNGIRESPRDSPRRQEEMSRPGRPASYKKAIDRVSSSRCLFTVCFLECLTVSETW</sequence>
<dbReference type="Proteomes" id="UP000694388">
    <property type="component" value="Unplaced"/>
</dbReference>
<name>A0A8C4NBQ3_EPTBU</name>
<reference evidence="6" key="2">
    <citation type="submission" date="2025-09" db="UniProtKB">
        <authorList>
            <consortium name="Ensembl"/>
        </authorList>
    </citation>
    <scope>IDENTIFICATION</scope>
</reference>
<dbReference type="Ensembl" id="ENSEBUT00000005770.1">
    <property type="protein sequence ID" value="ENSEBUP00000005332.1"/>
    <property type="gene ID" value="ENSEBUG00000003637.1"/>
</dbReference>
<evidence type="ECO:0000256" key="2">
    <source>
        <dbReference type="ARBA" id="ARBA00022840"/>
    </source>
</evidence>
<keyword evidence="7" id="KW-1185">Reference proteome</keyword>
<reference evidence="6" key="1">
    <citation type="submission" date="2025-08" db="UniProtKB">
        <authorList>
            <consortium name="Ensembl"/>
        </authorList>
    </citation>
    <scope>IDENTIFICATION</scope>
</reference>
<accession>A0A8C4NBQ3</accession>
<evidence type="ECO:0000259" key="5">
    <source>
        <dbReference type="PROSITE" id="PS50011"/>
    </source>
</evidence>
<keyword evidence="1 3" id="KW-0547">Nucleotide-binding</keyword>
<organism evidence="6 7">
    <name type="scientific">Eptatretus burgeri</name>
    <name type="common">Inshore hagfish</name>
    <dbReference type="NCBI Taxonomy" id="7764"/>
    <lineage>
        <taxon>Eukaryota</taxon>
        <taxon>Metazoa</taxon>
        <taxon>Chordata</taxon>
        <taxon>Craniata</taxon>
        <taxon>Vertebrata</taxon>
        <taxon>Cyclostomata</taxon>
        <taxon>Myxini</taxon>
        <taxon>Myxiniformes</taxon>
        <taxon>Myxinidae</taxon>
        <taxon>Eptatretinae</taxon>
        <taxon>Eptatretus</taxon>
    </lineage>
</organism>
<feature type="compositionally biased region" description="Pro residues" evidence="4">
    <location>
        <begin position="506"/>
        <end position="515"/>
    </location>
</feature>
<feature type="region of interest" description="Disordered" evidence="4">
    <location>
        <begin position="454"/>
        <end position="519"/>
    </location>
</feature>
<dbReference type="CDD" id="cd06608">
    <property type="entry name" value="STKc_myosinIII_N_like"/>
    <property type="match status" value="1"/>
</dbReference>
<dbReference type="InterPro" id="IPR008271">
    <property type="entry name" value="Ser/Thr_kinase_AS"/>
</dbReference>
<feature type="region of interest" description="Disordered" evidence="4">
    <location>
        <begin position="572"/>
        <end position="633"/>
    </location>
</feature>